<feature type="transmembrane region" description="Helical" evidence="2">
    <location>
        <begin position="106"/>
        <end position="124"/>
    </location>
</feature>
<dbReference type="AlphaFoldDB" id="A0A7K3WGJ9"/>
<dbReference type="RefSeq" id="WP_152729446.1">
    <property type="nucleotide sequence ID" value="NZ_JAABOZ010000003.1"/>
</dbReference>
<protein>
    <submittedName>
        <fullName evidence="3">Uncharacterized protein</fullName>
    </submittedName>
</protein>
<feature type="region of interest" description="Disordered" evidence="1">
    <location>
        <begin position="1"/>
        <end position="41"/>
    </location>
</feature>
<feature type="transmembrane region" description="Helical" evidence="2">
    <location>
        <begin position="130"/>
        <end position="147"/>
    </location>
</feature>
<dbReference type="Proteomes" id="UP000470470">
    <property type="component" value="Unassembled WGS sequence"/>
</dbReference>
<feature type="transmembrane region" description="Helical" evidence="2">
    <location>
        <begin position="292"/>
        <end position="312"/>
    </location>
</feature>
<accession>A0A7K3WGJ9</accession>
<keyword evidence="4" id="KW-1185">Reference proteome</keyword>
<keyword evidence="2" id="KW-0472">Membrane</keyword>
<feature type="transmembrane region" description="Helical" evidence="2">
    <location>
        <begin position="380"/>
        <end position="397"/>
    </location>
</feature>
<feature type="transmembrane region" description="Helical" evidence="2">
    <location>
        <begin position="70"/>
        <end position="94"/>
    </location>
</feature>
<feature type="transmembrane region" description="Helical" evidence="2">
    <location>
        <begin position="168"/>
        <end position="189"/>
    </location>
</feature>
<keyword evidence="2" id="KW-1133">Transmembrane helix</keyword>
<feature type="transmembrane region" description="Helical" evidence="2">
    <location>
        <begin position="231"/>
        <end position="247"/>
    </location>
</feature>
<sequence>MTLIASDAGTPTDPAPAGPTAAPVATTGPVPPRRLPRTLRTPPATTTAWTRFDLRVITVWIVSMLVTQRLGLPLTAGSVSLSLPITYVAVVVLLVRRRLTVSRLRLELFVLAATACLAAVAWVSLDGVSYSMTSLLLLIAVYVPWTLRSTDGDTTGLVHAANVFLHSMLVLAAVGIVQLGSQLVGVWSYRDYLADVVPEDLFIPIYNTNIPLLFGSSSFKANAFVMIEPSFLSQFCALAVVIGLMTHVRAWKILVLCGGLASAVSGTGIVLLLAGVLLLLLRAPQRIRISHVVAAAVVVLITLLGPTAPLLLGRTGEVSQTNSSGNTRFVTPYTSAVERLESEPGLYLAGGGPGMSDGVAATPGQIGANFTIVPKLVLEYGLLAGGLFTLFLLFCLLDGVPWRVVPGTVVVMLFFLSGALLQPQTAFIAWILTGLGAHARPSWSGPRPARWRPRRRAAPIG</sequence>
<feature type="compositionally biased region" description="Low complexity" evidence="1">
    <location>
        <begin position="18"/>
        <end position="28"/>
    </location>
</feature>
<dbReference type="EMBL" id="JAAGWK010000019">
    <property type="protein sequence ID" value="NEL55019.1"/>
    <property type="molecule type" value="Genomic_DNA"/>
</dbReference>
<evidence type="ECO:0000256" key="1">
    <source>
        <dbReference type="SAM" id="MobiDB-lite"/>
    </source>
</evidence>
<organism evidence="3 4">
    <name type="scientific">Goekera deserti</name>
    <dbReference type="NCBI Taxonomy" id="2497753"/>
    <lineage>
        <taxon>Bacteria</taxon>
        <taxon>Bacillati</taxon>
        <taxon>Actinomycetota</taxon>
        <taxon>Actinomycetes</taxon>
        <taxon>Geodermatophilales</taxon>
        <taxon>Geodermatophilaceae</taxon>
        <taxon>Goekera</taxon>
    </lineage>
</organism>
<name>A0A7K3WGJ9_9ACTN</name>
<feature type="transmembrane region" description="Helical" evidence="2">
    <location>
        <begin position="404"/>
        <end position="421"/>
    </location>
</feature>
<keyword evidence="2" id="KW-0812">Transmembrane</keyword>
<reference evidence="3 4" key="1">
    <citation type="submission" date="2020-02" db="EMBL/GenBank/DDBJ databases">
        <title>The whole genome sequence of CPCC 205119.</title>
        <authorList>
            <person name="Jiang Z."/>
        </authorList>
    </citation>
    <scope>NUCLEOTIDE SEQUENCE [LARGE SCALE GENOMIC DNA]</scope>
    <source>
        <strain evidence="3 4">CPCC 205119</strain>
    </source>
</reference>
<feature type="transmembrane region" description="Helical" evidence="2">
    <location>
        <begin position="253"/>
        <end position="280"/>
    </location>
</feature>
<evidence type="ECO:0000313" key="3">
    <source>
        <dbReference type="EMBL" id="NEL55019.1"/>
    </source>
</evidence>
<comment type="caution">
    <text evidence="3">The sequence shown here is derived from an EMBL/GenBank/DDBJ whole genome shotgun (WGS) entry which is preliminary data.</text>
</comment>
<evidence type="ECO:0000256" key="2">
    <source>
        <dbReference type="SAM" id="Phobius"/>
    </source>
</evidence>
<evidence type="ECO:0000313" key="4">
    <source>
        <dbReference type="Proteomes" id="UP000470470"/>
    </source>
</evidence>
<gene>
    <name evidence="3" type="ORF">G1H19_13535</name>
</gene>
<proteinExistence type="predicted"/>